<comment type="caution">
    <text evidence="1">The sequence shown here is derived from an EMBL/GenBank/DDBJ whole genome shotgun (WGS) entry which is preliminary data.</text>
</comment>
<dbReference type="PATRIC" id="fig|280871.6.peg.5362"/>
<gene>
    <name evidence="1" type="ORF">TL10_25860</name>
</gene>
<dbReference type="Proteomes" id="UP000032221">
    <property type="component" value="Unassembled WGS sequence"/>
</dbReference>
<protein>
    <submittedName>
        <fullName evidence="1">Uncharacterized protein</fullName>
    </submittedName>
</protein>
<reference evidence="1 2" key="1">
    <citation type="submission" date="2015-01" db="EMBL/GenBank/DDBJ databases">
        <title>Genome sequence of Mycobacterium llatzerense and Mycobacterium immunogenum recovered from brain abscess.</title>
        <authorList>
            <person name="Greninger A.L."/>
            <person name="Langelier C."/>
            <person name="Cunningham G."/>
            <person name="Chiu C.Y."/>
            <person name="Miller S."/>
        </authorList>
    </citation>
    <scope>NUCLEOTIDE SEQUENCE [LARGE SCALE GENOMIC DNA]</scope>
    <source>
        <strain evidence="1 2">CLUC14</strain>
    </source>
</reference>
<proteinExistence type="predicted"/>
<dbReference type="AlphaFoldDB" id="A0A0D1LE39"/>
<dbReference type="STRING" id="280871.TL10_25860"/>
<name>A0A0D1LE39_9MYCO</name>
<accession>A0A0D1LE39</accession>
<sequence length="68" mass="7552">MEEAWGTEYRRGRWFHKLVGVPTIASLGLRVLGTVGNPSVRTRMLFREQWAGPDSLGSHGADPRGSRS</sequence>
<keyword evidence="2" id="KW-1185">Reference proteome</keyword>
<evidence type="ECO:0000313" key="2">
    <source>
        <dbReference type="Proteomes" id="UP000032221"/>
    </source>
</evidence>
<organism evidence="1 2">
    <name type="scientific">Mycolicibacterium llatzerense</name>
    <dbReference type="NCBI Taxonomy" id="280871"/>
    <lineage>
        <taxon>Bacteria</taxon>
        <taxon>Bacillati</taxon>
        <taxon>Actinomycetota</taxon>
        <taxon>Actinomycetes</taxon>
        <taxon>Mycobacteriales</taxon>
        <taxon>Mycobacteriaceae</taxon>
        <taxon>Mycolicibacterium</taxon>
    </lineage>
</organism>
<evidence type="ECO:0000313" key="1">
    <source>
        <dbReference type="EMBL" id="KIU14136.1"/>
    </source>
</evidence>
<dbReference type="EMBL" id="JXST01000051">
    <property type="protein sequence ID" value="KIU14136.1"/>
    <property type="molecule type" value="Genomic_DNA"/>
</dbReference>